<protein>
    <submittedName>
        <fullName evidence="1">Uncharacterized protein</fullName>
    </submittedName>
</protein>
<dbReference type="Proteomes" id="UP000075806">
    <property type="component" value="Unassembled WGS sequence"/>
</dbReference>
<accession>A0A162D570</accession>
<comment type="caution">
    <text evidence="1">The sequence shown here is derived from an EMBL/GenBank/DDBJ whole genome shotgun (WGS) entry which is preliminary data.</text>
</comment>
<dbReference type="EMBL" id="LTAO01000034">
    <property type="protein sequence ID" value="KYG28142.1"/>
    <property type="molecule type" value="Genomic_DNA"/>
</dbReference>
<evidence type="ECO:0000313" key="1">
    <source>
        <dbReference type="EMBL" id="KYG28142.1"/>
    </source>
</evidence>
<name>A0A162D570_9BACI</name>
<reference evidence="1" key="1">
    <citation type="submission" date="2016-02" db="EMBL/GenBank/DDBJ databases">
        <title>Genome sequence of Bacillus trypoxylicola KCTC 13244(T).</title>
        <authorList>
            <person name="Jeong H."/>
            <person name="Park S.-H."/>
            <person name="Choi S.-K."/>
        </authorList>
    </citation>
    <scope>NUCLEOTIDE SEQUENCE [LARGE SCALE GENOMIC DNA]</scope>
    <source>
        <strain evidence="1">KCTC 13244</strain>
    </source>
</reference>
<evidence type="ECO:0000313" key="2">
    <source>
        <dbReference type="Proteomes" id="UP000075806"/>
    </source>
</evidence>
<dbReference type="RefSeq" id="WP_061949565.1">
    <property type="nucleotide sequence ID" value="NZ_LTAO01000034.1"/>
</dbReference>
<sequence length="62" mass="7620">MEVYVVLYEHYLQDHRIDVVGVFENISDAEEAWKKAREDMDFRDECWTVTKDLNRDYGKERY</sequence>
<proteinExistence type="predicted"/>
<organism evidence="1 2">
    <name type="scientific">Alkalihalobacillus trypoxylicola</name>
    <dbReference type="NCBI Taxonomy" id="519424"/>
    <lineage>
        <taxon>Bacteria</taxon>
        <taxon>Bacillati</taxon>
        <taxon>Bacillota</taxon>
        <taxon>Bacilli</taxon>
        <taxon>Bacillales</taxon>
        <taxon>Bacillaceae</taxon>
        <taxon>Alkalihalobacillus</taxon>
    </lineage>
</organism>
<keyword evidence="2" id="KW-1185">Reference proteome</keyword>
<dbReference type="AlphaFoldDB" id="A0A162D570"/>
<gene>
    <name evidence="1" type="ORF">AZF04_09570</name>
</gene>